<feature type="domain" description="RRM" evidence="1">
    <location>
        <begin position="38"/>
        <end position="64"/>
    </location>
</feature>
<dbReference type="AlphaFoldDB" id="A0AAV6KVF9"/>
<dbReference type="Gene3D" id="3.30.70.330">
    <property type="match status" value="1"/>
</dbReference>
<dbReference type="GO" id="GO:0003723">
    <property type="term" value="F:RNA binding"/>
    <property type="evidence" value="ECO:0007669"/>
    <property type="project" value="InterPro"/>
</dbReference>
<comment type="caution">
    <text evidence="2">The sequence shown here is derived from an EMBL/GenBank/DDBJ whole genome shotgun (WGS) entry which is preliminary data.</text>
</comment>
<dbReference type="InterPro" id="IPR000504">
    <property type="entry name" value="RRM_dom"/>
</dbReference>
<keyword evidence="3" id="KW-1185">Reference proteome</keyword>
<organism evidence="2 3">
    <name type="scientific">Rhododendron griersonianum</name>
    <dbReference type="NCBI Taxonomy" id="479676"/>
    <lineage>
        <taxon>Eukaryota</taxon>
        <taxon>Viridiplantae</taxon>
        <taxon>Streptophyta</taxon>
        <taxon>Embryophyta</taxon>
        <taxon>Tracheophyta</taxon>
        <taxon>Spermatophyta</taxon>
        <taxon>Magnoliopsida</taxon>
        <taxon>eudicotyledons</taxon>
        <taxon>Gunneridae</taxon>
        <taxon>Pentapetalae</taxon>
        <taxon>asterids</taxon>
        <taxon>Ericales</taxon>
        <taxon>Ericaceae</taxon>
        <taxon>Ericoideae</taxon>
        <taxon>Rhodoreae</taxon>
        <taxon>Rhododendron</taxon>
    </lineage>
</organism>
<dbReference type="SUPFAM" id="SSF54928">
    <property type="entry name" value="RNA-binding domain, RBD"/>
    <property type="match status" value="1"/>
</dbReference>
<dbReference type="InterPro" id="IPR035979">
    <property type="entry name" value="RBD_domain_sf"/>
</dbReference>
<dbReference type="InterPro" id="IPR012677">
    <property type="entry name" value="Nucleotide-bd_a/b_plait_sf"/>
</dbReference>
<dbReference type="Proteomes" id="UP000823749">
    <property type="component" value="Chromosome 3"/>
</dbReference>
<evidence type="ECO:0000313" key="3">
    <source>
        <dbReference type="Proteomes" id="UP000823749"/>
    </source>
</evidence>
<evidence type="ECO:0000313" key="2">
    <source>
        <dbReference type="EMBL" id="KAG5556502.1"/>
    </source>
</evidence>
<protein>
    <recommendedName>
        <fullName evidence="1">RRM domain-containing protein</fullName>
    </recommendedName>
</protein>
<sequence length="70" mass="7853">MAALRKIPRHIFGQLSQQSTLIPPPSLFIFRRGIASKLFVKGISFYTTEKGLLDAFSQYGQVVEGALWIL</sequence>
<accession>A0AAV6KVF9</accession>
<gene>
    <name evidence="2" type="ORF">RHGRI_006938</name>
</gene>
<dbReference type="EMBL" id="JACTNZ010000003">
    <property type="protein sequence ID" value="KAG5556502.1"/>
    <property type="molecule type" value="Genomic_DNA"/>
</dbReference>
<name>A0AAV6KVF9_9ERIC</name>
<dbReference type="Pfam" id="PF00076">
    <property type="entry name" value="RRM_1"/>
    <property type="match status" value="1"/>
</dbReference>
<proteinExistence type="predicted"/>
<reference evidence="2" key="1">
    <citation type="submission" date="2020-08" db="EMBL/GenBank/DDBJ databases">
        <title>Plant Genome Project.</title>
        <authorList>
            <person name="Zhang R.-G."/>
        </authorList>
    </citation>
    <scope>NUCLEOTIDE SEQUENCE</scope>
    <source>
        <strain evidence="2">WSP0</strain>
        <tissue evidence="2">Leaf</tissue>
    </source>
</reference>
<evidence type="ECO:0000259" key="1">
    <source>
        <dbReference type="Pfam" id="PF00076"/>
    </source>
</evidence>